<feature type="transmembrane region" description="Helical" evidence="9">
    <location>
        <begin position="82"/>
        <end position="100"/>
    </location>
</feature>
<keyword evidence="3 9" id="KW-1003">Cell membrane</keyword>
<dbReference type="Pfam" id="PF00584">
    <property type="entry name" value="SecE"/>
    <property type="match status" value="1"/>
</dbReference>
<comment type="caution">
    <text evidence="11">The sequence shown here is derived from an EMBL/GenBank/DDBJ whole genome shotgun (WGS) entry which is preliminary data.</text>
</comment>
<evidence type="ECO:0000256" key="7">
    <source>
        <dbReference type="ARBA" id="ARBA00023010"/>
    </source>
</evidence>
<dbReference type="Proteomes" id="UP001216907">
    <property type="component" value="Unassembled WGS sequence"/>
</dbReference>
<keyword evidence="8 9" id="KW-0472">Membrane</keyword>
<evidence type="ECO:0000256" key="4">
    <source>
        <dbReference type="ARBA" id="ARBA00022692"/>
    </source>
</evidence>
<feature type="transmembrane region" description="Helical" evidence="9">
    <location>
        <begin position="132"/>
        <end position="155"/>
    </location>
</feature>
<evidence type="ECO:0000313" key="11">
    <source>
        <dbReference type="EMBL" id="MDG3007075.1"/>
    </source>
</evidence>
<sequence length="174" mass="19175">MGKVKDEVSGQKPTKPPKGKPSGGTLGAFALFLANFFSLKQYKPMQGWHARIYTALGLGLIAGAGVYQAYQSAMEYSPAWRLGIPALLAAILAWVIYRIVHYPQFAEFLIATEAEMNKVSWTTKEDLYRSTLVVLATVLFLAVYLFVVDWFWLLLLRIIGVLQFSGGGGFGSTS</sequence>
<reference evidence="11 12" key="1">
    <citation type="submission" date="2023-03" db="EMBL/GenBank/DDBJ databases">
        <title>Paludisphaera mucosa sp. nov. a novel planctomycete from northern fen.</title>
        <authorList>
            <person name="Ivanova A."/>
        </authorList>
    </citation>
    <scope>NUCLEOTIDE SEQUENCE [LARGE SCALE GENOMIC DNA]</scope>
    <source>
        <strain evidence="11 12">Pla2</strain>
    </source>
</reference>
<evidence type="ECO:0000313" key="12">
    <source>
        <dbReference type="Proteomes" id="UP001216907"/>
    </source>
</evidence>
<evidence type="ECO:0000256" key="9">
    <source>
        <dbReference type="HAMAP-Rule" id="MF_00422"/>
    </source>
</evidence>
<keyword evidence="4 9" id="KW-0812">Transmembrane</keyword>
<evidence type="ECO:0000256" key="5">
    <source>
        <dbReference type="ARBA" id="ARBA00022927"/>
    </source>
</evidence>
<comment type="function">
    <text evidence="9">Essential subunit of the Sec protein translocation channel SecYEG. Clamps together the 2 halves of SecY. May contact the channel plug during translocation.</text>
</comment>
<evidence type="ECO:0000256" key="6">
    <source>
        <dbReference type="ARBA" id="ARBA00022989"/>
    </source>
</evidence>
<keyword evidence="6 9" id="KW-1133">Transmembrane helix</keyword>
<feature type="transmembrane region" description="Helical" evidence="9">
    <location>
        <begin position="50"/>
        <end position="70"/>
    </location>
</feature>
<dbReference type="InterPro" id="IPR005807">
    <property type="entry name" value="SecE_bac"/>
</dbReference>
<comment type="caution">
    <text evidence="9">Lacks conserved residue(s) required for the propagation of feature annotation.</text>
</comment>
<dbReference type="EMBL" id="JARRAG010000002">
    <property type="protein sequence ID" value="MDG3007075.1"/>
    <property type="molecule type" value="Genomic_DNA"/>
</dbReference>
<comment type="similarity">
    <text evidence="9">Belongs to the SecE/SEC61-gamma family.</text>
</comment>
<keyword evidence="12" id="KW-1185">Reference proteome</keyword>
<keyword evidence="2 9" id="KW-0813">Transport</keyword>
<organism evidence="11 12">
    <name type="scientific">Paludisphaera mucosa</name>
    <dbReference type="NCBI Taxonomy" id="3030827"/>
    <lineage>
        <taxon>Bacteria</taxon>
        <taxon>Pseudomonadati</taxon>
        <taxon>Planctomycetota</taxon>
        <taxon>Planctomycetia</taxon>
        <taxon>Isosphaerales</taxon>
        <taxon>Isosphaeraceae</taxon>
        <taxon>Paludisphaera</taxon>
    </lineage>
</organism>
<dbReference type="RefSeq" id="WP_277863365.1">
    <property type="nucleotide sequence ID" value="NZ_JARRAG010000002.1"/>
</dbReference>
<evidence type="ECO:0000256" key="8">
    <source>
        <dbReference type="ARBA" id="ARBA00023136"/>
    </source>
</evidence>
<evidence type="ECO:0000256" key="1">
    <source>
        <dbReference type="ARBA" id="ARBA00004370"/>
    </source>
</evidence>
<dbReference type="PANTHER" id="PTHR33910">
    <property type="entry name" value="PROTEIN TRANSLOCASE SUBUNIT SECE"/>
    <property type="match status" value="1"/>
</dbReference>
<dbReference type="HAMAP" id="MF_00422">
    <property type="entry name" value="SecE"/>
    <property type="match status" value="1"/>
</dbReference>
<name>A0ABT6FI54_9BACT</name>
<keyword evidence="5 9" id="KW-0653">Protein transport</keyword>
<dbReference type="NCBIfam" id="TIGR00964">
    <property type="entry name" value="secE_bact"/>
    <property type="match status" value="1"/>
</dbReference>
<evidence type="ECO:0000256" key="2">
    <source>
        <dbReference type="ARBA" id="ARBA00022448"/>
    </source>
</evidence>
<proteinExistence type="inferred from homology"/>
<dbReference type="InterPro" id="IPR038379">
    <property type="entry name" value="SecE_sf"/>
</dbReference>
<accession>A0ABT6FI54</accession>
<gene>
    <name evidence="9 11" type="primary">secE</name>
    <name evidence="11" type="ORF">PZE19_25200</name>
</gene>
<dbReference type="InterPro" id="IPR001901">
    <property type="entry name" value="Translocase_SecE/Sec61-g"/>
</dbReference>
<feature type="region of interest" description="Disordered" evidence="10">
    <location>
        <begin position="1"/>
        <end position="22"/>
    </location>
</feature>
<protein>
    <recommendedName>
        <fullName evidence="9">Protein translocase subunit SecE</fullName>
    </recommendedName>
</protein>
<feature type="transmembrane region" description="Helical" evidence="9">
    <location>
        <begin position="21"/>
        <end position="38"/>
    </location>
</feature>
<evidence type="ECO:0000256" key="3">
    <source>
        <dbReference type="ARBA" id="ARBA00022475"/>
    </source>
</evidence>
<dbReference type="Gene3D" id="1.20.5.1030">
    <property type="entry name" value="Preprotein translocase secy subunit"/>
    <property type="match status" value="1"/>
</dbReference>
<dbReference type="PANTHER" id="PTHR33910:SF1">
    <property type="entry name" value="PROTEIN TRANSLOCASE SUBUNIT SECE"/>
    <property type="match status" value="1"/>
</dbReference>
<comment type="subcellular location">
    <subcellularLocation>
        <location evidence="1">Membrane</location>
    </subcellularLocation>
</comment>
<keyword evidence="7 9" id="KW-0811">Translocation</keyword>
<evidence type="ECO:0000256" key="10">
    <source>
        <dbReference type="SAM" id="MobiDB-lite"/>
    </source>
</evidence>
<comment type="subunit">
    <text evidence="9">Component of the Sec protein translocase complex. Heterotrimer consisting of SecY, SecE and SecG subunits. The heterotrimers can form oligomers, although 1 heterotrimer is thought to be able to translocate proteins. Interacts with the ribosome. Interacts with SecDF, and other proteins may be involved. Interacts with SecA.</text>
</comment>